<evidence type="ECO:0000256" key="29">
    <source>
        <dbReference type="ARBA" id="ARBA00048591"/>
    </source>
</evidence>
<evidence type="ECO:0000256" key="20">
    <source>
        <dbReference type="ARBA" id="ARBA00047461"/>
    </source>
</evidence>
<comment type="catalytic activity">
    <reaction evidence="25">
        <text>dodecanal + NADP(+) = (2E)-dodecenal + NADPH + H(+)</text>
        <dbReference type="Rhea" id="RHEA:50784"/>
        <dbReference type="ChEBI" id="CHEBI:15378"/>
        <dbReference type="ChEBI" id="CHEBI:27836"/>
        <dbReference type="ChEBI" id="CHEBI:57783"/>
        <dbReference type="ChEBI" id="CHEBI:58349"/>
        <dbReference type="ChEBI" id="CHEBI:133741"/>
    </reaction>
    <physiologicalReaction direction="right-to-left" evidence="25">
        <dbReference type="Rhea" id="RHEA:50786"/>
    </physiologicalReaction>
</comment>
<comment type="catalytic activity">
    <reaction evidence="34">
        <text>hexanal + NADP(+) = (E)-hex-2-enal + NADPH + H(+)</text>
        <dbReference type="Rhea" id="RHEA:50776"/>
        <dbReference type="ChEBI" id="CHEBI:15378"/>
        <dbReference type="ChEBI" id="CHEBI:28913"/>
        <dbReference type="ChEBI" id="CHEBI:57783"/>
        <dbReference type="ChEBI" id="CHEBI:58349"/>
        <dbReference type="ChEBI" id="CHEBI:88528"/>
    </reaction>
    <physiologicalReaction direction="right-to-left" evidence="34">
        <dbReference type="Rhea" id="RHEA:50778"/>
    </physiologicalReaction>
</comment>
<comment type="catalytic activity">
    <reaction evidence="27">
        <text>13,14-dihydro-15-oxo-PGF2alpha + NADP(+) = 15-oxoprostaglandin F2alpha + NADPH + H(+)</text>
        <dbReference type="Rhea" id="RHEA:50588"/>
        <dbReference type="ChEBI" id="CHEBI:15378"/>
        <dbReference type="ChEBI" id="CHEBI:57783"/>
        <dbReference type="ChEBI" id="CHEBI:58349"/>
        <dbReference type="ChEBI" id="CHEBI:133374"/>
        <dbReference type="ChEBI" id="CHEBI:133409"/>
    </reaction>
    <physiologicalReaction direction="right-to-left" evidence="27">
        <dbReference type="Rhea" id="RHEA:50590"/>
    </physiologicalReaction>
</comment>
<evidence type="ECO:0000256" key="13">
    <source>
        <dbReference type="ARBA" id="ARBA00023002"/>
    </source>
</evidence>
<evidence type="ECO:0000256" key="31">
    <source>
        <dbReference type="ARBA" id="ARBA00049068"/>
    </source>
</evidence>
<evidence type="ECO:0000256" key="7">
    <source>
        <dbReference type="ARBA" id="ARBA00022490"/>
    </source>
</evidence>
<comment type="catalytic activity">
    <reaction evidence="24">
        <text>13,14-dihydro-15-oxo-prostaglandin F1alpha + NADP(+) = 15-oxoprostaglandin F1alpha + NADPH + H(+)</text>
        <dbReference type="Rhea" id="RHEA:50592"/>
        <dbReference type="ChEBI" id="CHEBI:15378"/>
        <dbReference type="ChEBI" id="CHEBI:57783"/>
        <dbReference type="ChEBI" id="CHEBI:58349"/>
        <dbReference type="ChEBI" id="CHEBI:79072"/>
        <dbReference type="ChEBI" id="CHEBI:133411"/>
    </reaction>
    <physiologicalReaction direction="right-to-left" evidence="24">
        <dbReference type="Rhea" id="RHEA:50594"/>
    </physiologicalReaction>
</comment>
<evidence type="ECO:0000256" key="18">
    <source>
        <dbReference type="ARBA" id="ARBA00032297"/>
    </source>
</evidence>
<evidence type="ECO:0000256" key="9">
    <source>
        <dbReference type="ARBA" id="ARBA00022553"/>
    </source>
</evidence>
<dbReference type="GO" id="GO:0005737">
    <property type="term" value="C:cytoplasm"/>
    <property type="evidence" value="ECO:0007669"/>
    <property type="project" value="UniProtKB-SubCell"/>
</dbReference>
<dbReference type="PANTHER" id="PTHR43205">
    <property type="entry name" value="PROSTAGLANDIN REDUCTASE"/>
    <property type="match status" value="1"/>
</dbReference>
<keyword evidence="10" id="KW-0276">Fatty acid metabolism</keyword>
<gene>
    <name evidence="37" type="primary">LOC108744529</name>
</gene>
<dbReference type="GO" id="GO:0047522">
    <property type="term" value="F:15-oxoprostaglandin 13-reductase [NAD(P)+] activity"/>
    <property type="evidence" value="ECO:0007669"/>
    <property type="project" value="UniProtKB-EC"/>
</dbReference>
<comment type="catalytic activity">
    <reaction evidence="33">
        <text>an n-alkanal + NADP(+) = an alk-2-enal + NADPH + H(+)</text>
        <dbReference type="Rhea" id="RHEA:13737"/>
        <dbReference type="ChEBI" id="CHEBI:12834"/>
        <dbReference type="ChEBI" id="CHEBI:13757"/>
        <dbReference type="ChEBI" id="CHEBI:15378"/>
        <dbReference type="ChEBI" id="CHEBI:57783"/>
        <dbReference type="ChEBI" id="CHEBI:58349"/>
        <dbReference type="EC" id="1.3.1.74"/>
    </reaction>
    <physiologicalReaction direction="right-to-left" evidence="33">
        <dbReference type="Rhea" id="RHEA:13739"/>
    </physiologicalReaction>
</comment>
<evidence type="ECO:0000256" key="23">
    <source>
        <dbReference type="ARBA" id="ARBA00047871"/>
    </source>
</evidence>
<keyword evidence="36" id="KW-1185">Reference proteome</keyword>
<sequence length="339" mass="37389">MVVAKKFLLAKHFQGEPKENDFQMVEETLPSIKDGEYLVEAVFLSVDPYMRAYAHNIPEGSLMVGGQIGKILESKNSKFPVGKYVFGDFGWCSYTINDGNAPDRKGPRISPPFVLPDFGNVPLSVGLGALGMPGLTAYFGFLDICKPKPGETVCVSGAAGAVGSLVGQIAKIKECKVIGIAGSDEKGSYLTDVLGFDKFVNYKKDNIDKKLTEIAKDGIDCYFDNVAGEISTTVMKHMNIKGRVSVCGSISSYNFDYVHDPPKVTVPFPYILNKNLHLQGFQSSLYIHRFNECFTQMLQWINQKKIRHPETITTGFENMPKAFIEMLQGKNLGKAIVKV</sequence>
<keyword evidence="13" id="KW-0560">Oxidoreductase</keyword>
<dbReference type="PANTHER" id="PTHR43205:SF7">
    <property type="entry name" value="PROSTAGLANDIN REDUCTASE 1"/>
    <property type="match status" value="1"/>
</dbReference>
<protein>
    <recommendedName>
        <fullName evidence="6">Prostaglandin reductase 1</fullName>
        <ecNumber evidence="4">1.3.1.48</ecNumber>
        <ecNumber evidence="5">1.3.1.74</ecNumber>
    </recommendedName>
    <alternativeName>
        <fullName evidence="19">15-oxoprostaglandin 13-reductase</fullName>
    </alternativeName>
    <alternativeName>
        <fullName evidence="17">Dithiolethione-inducible gene 1 protein</fullName>
    </alternativeName>
    <alternativeName>
        <fullName evidence="16">Leukotriene B4 12-hydroxydehydrogenase</fullName>
    </alternativeName>
    <alternativeName>
        <fullName evidence="18">NAD(P)H-dependent alkenal/one oxidoreductase</fullName>
    </alternativeName>
</protein>
<dbReference type="SUPFAM" id="SSF51735">
    <property type="entry name" value="NAD(P)-binding Rossmann-fold domains"/>
    <property type="match status" value="1"/>
</dbReference>
<dbReference type="InterPro" id="IPR011032">
    <property type="entry name" value="GroES-like_sf"/>
</dbReference>
<evidence type="ECO:0000256" key="19">
    <source>
        <dbReference type="ARBA" id="ARBA00033119"/>
    </source>
</evidence>
<comment type="catalytic activity">
    <reaction evidence="31">
        <text>(5S,12S)-dihydroxy-(6E,10E,12E,14Z)-eicosatetraenoate + NADP(+) = 12-oxo-(5S)-hydroxy-(6E,8E,10E,14Z)-eicosatetraenoate + NADPH + H(+)</text>
        <dbReference type="Rhea" id="RHEA:51212"/>
        <dbReference type="ChEBI" id="CHEBI:15378"/>
        <dbReference type="ChEBI" id="CHEBI:57783"/>
        <dbReference type="ChEBI" id="CHEBI:58349"/>
        <dbReference type="ChEBI" id="CHEBI:133974"/>
        <dbReference type="ChEBI" id="CHEBI:133975"/>
    </reaction>
    <physiologicalReaction direction="left-to-right" evidence="31">
        <dbReference type="Rhea" id="RHEA:51213"/>
    </physiologicalReaction>
</comment>
<dbReference type="GO" id="GO:0032440">
    <property type="term" value="F:2-alkenal reductase [NAD(P)H] activity"/>
    <property type="evidence" value="ECO:0007669"/>
    <property type="project" value="UniProtKB-EC"/>
</dbReference>
<evidence type="ECO:0000256" key="6">
    <source>
        <dbReference type="ARBA" id="ARBA00020651"/>
    </source>
</evidence>
<evidence type="ECO:0000259" key="35">
    <source>
        <dbReference type="SMART" id="SM00829"/>
    </source>
</evidence>
<evidence type="ECO:0000256" key="27">
    <source>
        <dbReference type="ARBA" id="ARBA00048290"/>
    </source>
</evidence>
<dbReference type="RefSeq" id="XP_018335847.1">
    <property type="nucleotide sequence ID" value="XM_018480345.2"/>
</dbReference>
<comment type="catalytic activity">
    <reaction evidence="32">
        <text>13,14-dihydro-15-oxo-prostaglandin E1 + NADP(+) = 15-oxoprostaglandin E1 + NADPH + H(+)</text>
        <dbReference type="Rhea" id="RHEA:50584"/>
        <dbReference type="ChEBI" id="CHEBI:15378"/>
        <dbReference type="ChEBI" id="CHEBI:57401"/>
        <dbReference type="ChEBI" id="CHEBI:57783"/>
        <dbReference type="ChEBI" id="CHEBI:58349"/>
        <dbReference type="ChEBI" id="CHEBI:133408"/>
    </reaction>
    <physiologicalReaction direction="right-to-left" evidence="32">
        <dbReference type="Rhea" id="RHEA:50586"/>
    </physiologicalReaction>
</comment>
<keyword evidence="15" id="KW-0379">Hydroxylation</keyword>
<dbReference type="Gene3D" id="3.90.180.10">
    <property type="entry name" value="Medium-chain alcohol dehydrogenases, catalytic domain"/>
    <property type="match status" value="1"/>
</dbReference>
<evidence type="ECO:0000256" key="12">
    <source>
        <dbReference type="ARBA" id="ARBA00022990"/>
    </source>
</evidence>
<evidence type="ECO:0000256" key="14">
    <source>
        <dbReference type="ARBA" id="ARBA00023098"/>
    </source>
</evidence>
<evidence type="ECO:0000256" key="24">
    <source>
        <dbReference type="ARBA" id="ARBA00047878"/>
    </source>
</evidence>
<dbReference type="AlphaFoldDB" id="A0A1W4XST4"/>
<evidence type="ECO:0000256" key="15">
    <source>
        <dbReference type="ARBA" id="ARBA00023278"/>
    </source>
</evidence>
<evidence type="ECO:0000256" key="8">
    <source>
        <dbReference type="ARBA" id="ARBA00022501"/>
    </source>
</evidence>
<dbReference type="InterPro" id="IPR013149">
    <property type="entry name" value="ADH-like_C"/>
</dbReference>
<dbReference type="EC" id="1.3.1.74" evidence="5"/>
<evidence type="ECO:0000256" key="21">
    <source>
        <dbReference type="ARBA" id="ARBA00047617"/>
    </source>
</evidence>
<dbReference type="InParanoid" id="A0A1W4XST4"/>
<feature type="domain" description="Enoyl reductase (ER)" evidence="35">
    <location>
        <begin position="15"/>
        <end position="337"/>
    </location>
</feature>
<dbReference type="EC" id="1.3.1.48" evidence="4"/>
<comment type="catalytic activity">
    <reaction evidence="28">
        <text>4-hydroxynonanal + NADP(+) = (E)-4-hydroxynon-2-enal + NADPH + H(+)</text>
        <dbReference type="Rhea" id="RHEA:64736"/>
        <dbReference type="ChEBI" id="CHEBI:15378"/>
        <dbReference type="ChEBI" id="CHEBI:57783"/>
        <dbReference type="ChEBI" id="CHEBI:58349"/>
        <dbReference type="ChEBI" id="CHEBI:58968"/>
        <dbReference type="ChEBI" id="CHEBI:156112"/>
    </reaction>
    <physiologicalReaction direction="right-to-left" evidence="28">
        <dbReference type="Rhea" id="RHEA:64738"/>
    </physiologicalReaction>
</comment>
<dbReference type="OrthoDB" id="809632at2759"/>
<organism evidence="36 37">
    <name type="scientific">Agrilus planipennis</name>
    <name type="common">Emerald ash borer</name>
    <name type="synonym">Agrilus marcopoli</name>
    <dbReference type="NCBI Taxonomy" id="224129"/>
    <lineage>
        <taxon>Eukaryota</taxon>
        <taxon>Metazoa</taxon>
        <taxon>Ecdysozoa</taxon>
        <taxon>Arthropoda</taxon>
        <taxon>Hexapoda</taxon>
        <taxon>Insecta</taxon>
        <taxon>Pterygota</taxon>
        <taxon>Neoptera</taxon>
        <taxon>Endopterygota</taxon>
        <taxon>Coleoptera</taxon>
        <taxon>Polyphaga</taxon>
        <taxon>Elateriformia</taxon>
        <taxon>Buprestoidea</taxon>
        <taxon>Buprestidae</taxon>
        <taxon>Agrilinae</taxon>
        <taxon>Agrilus</taxon>
    </lineage>
</organism>
<evidence type="ECO:0000256" key="25">
    <source>
        <dbReference type="ARBA" id="ARBA00047903"/>
    </source>
</evidence>
<evidence type="ECO:0000256" key="33">
    <source>
        <dbReference type="ARBA" id="ARBA00049179"/>
    </source>
</evidence>
<evidence type="ECO:0000256" key="5">
    <source>
        <dbReference type="ARBA" id="ARBA00012410"/>
    </source>
</evidence>
<dbReference type="InterPro" id="IPR041694">
    <property type="entry name" value="ADH_N_2"/>
</dbReference>
<accession>A0A1W4XST4</accession>
<evidence type="ECO:0000256" key="16">
    <source>
        <dbReference type="ARBA" id="ARBA00031851"/>
    </source>
</evidence>
<evidence type="ECO:0000256" key="22">
    <source>
        <dbReference type="ARBA" id="ARBA00047742"/>
    </source>
</evidence>
<keyword evidence="11" id="KW-0521">NADP</keyword>
<dbReference type="InterPro" id="IPR045010">
    <property type="entry name" value="MDR_fam"/>
</dbReference>
<evidence type="ECO:0000256" key="2">
    <source>
        <dbReference type="ARBA" id="ARBA00010460"/>
    </source>
</evidence>
<dbReference type="InterPro" id="IPR020843">
    <property type="entry name" value="ER"/>
</dbReference>
<keyword evidence="12" id="KW-0007">Acetylation</keyword>
<evidence type="ECO:0000256" key="4">
    <source>
        <dbReference type="ARBA" id="ARBA00011981"/>
    </source>
</evidence>
<dbReference type="GO" id="GO:0006693">
    <property type="term" value="P:prostaglandin metabolic process"/>
    <property type="evidence" value="ECO:0007669"/>
    <property type="project" value="UniProtKB-KW"/>
</dbReference>
<evidence type="ECO:0000256" key="30">
    <source>
        <dbReference type="ARBA" id="ARBA00048953"/>
    </source>
</evidence>
<evidence type="ECO:0000256" key="17">
    <source>
        <dbReference type="ARBA" id="ARBA00032255"/>
    </source>
</evidence>
<dbReference type="Pfam" id="PF00107">
    <property type="entry name" value="ADH_zinc_N"/>
    <property type="match status" value="1"/>
</dbReference>
<evidence type="ECO:0000256" key="26">
    <source>
        <dbReference type="ARBA" id="ARBA00048066"/>
    </source>
</evidence>
<name>A0A1W4XST4_AGRPL</name>
<dbReference type="FunFam" id="3.40.50.720:FF:000121">
    <property type="entry name" value="Prostaglandin reductase 2"/>
    <property type="match status" value="1"/>
</dbReference>
<evidence type="ECO:0000256" key="10">
    <source>
        <dbReference type="ARBA" id="ARBA00022832"/>
    </source>
</evidence>
<comment type="catalytic activity">
    <reaction evidence="20">
        <text>octanal + NADP(+) = (2E)-octenal + NADPH + H(+)</text>
        <dbReference type="Rhea" id="RHEA:50780"/>
        <dbReference type="ChEBI" id="CHEBI:15378"/>
        <dbReference type="ChEBI" id="CHEBI:17935"/>
        <dbReference type="ChEBI" id="CHEBI:57783"/>
        <dbReference type="ChEBI" id="CHEBI:58349"/>
        <dbReference type="ChEBI" id="CHEBI:61748"/>
    </reaction>
    <physiologicalReaction direction="right-to-left" evidence="20">
        <dbReference type="Rhea" id="RHEA:50782"/>
    </physiologicalReaction>
</comment>
<dbReference type="InterPro" id="IPR036291">
    <property type="entry name" value="NAD(P)-bd_dom_sf"/>
</dbReference>
<evidence type="ECO:0000256" key="3">
    <source>
        <dbReference type="ARBA" id="ARBA00011852"/>
    </source>
</evidence>
<dbReference type="Pfam" id="PF16884">
    <property type="entry name" value="ADH_N_2"/>
    <property type="match status" value="1"/>
</dbReference>
<evidence type="ECO:0000256" key="1">
    <source>
        <dbReference type="ARBA" id="ARBA00004496"/>
    </source>
</evidence>
<keyword evidence="14" id="KW-0443">Lipid metabolism</keyword>
<evidence type="ECO:0000256" key="34">
    <source>
        <dbReference type="ARBA" id="ARBA00049368"/>
    </source>
</evidence>
<evidence type="ECO:0000313" key="37">
    <source>
        <dbReference type="RefSeq" id="XP_018335847.1"/>
    </source>
</evidence>
<dbReference type="CDD" id="cd08294">
    <property type="entry name" value="leukotriene_B4_DH_like"/>
    <property type="match status" value="1"/>
</dbReference>
<dbReference type="GeneID" id="108744529"/>
<comment type="similarity">
    <text evidence="2">Belongs to the NADP-dependent oxidoreductase L4BD family.</text>
</comment>
<dbReference type="SUPFAM" id="SSF50129">
    <property type="entry name" value="GroES-like"/>
    <property type="match status" value="2"/>
</dbReference>
<comment type="subunit">
    <text evidence="3">Monomer or homodimer.</text>
</comment>
<evidence type="ECO:0000256" key="11">
    <source>
        <dbReference type="ARBA" id="ARBA00022857"/>
    </source>
</evidence>
<proteinExistence type="inferred from homology"/>
<comment type="subcellular location">
    <subcellularLocation>
        <location evidence="1">Cytoplasm</location>
    </subcellularLocation>
</comment>
<keyword evidence="7" id="KW-0963">Cytoplasm</keyword>
<dbReference type="Proteomes" id="UP000192223">
    <property type="component" value="Unplaced"/>
</dbReference>
<evidence type="ECO:0000256" key="32">
    <source>
        <dbReference type="ARBA" id="ARBA00049070"/>
    </source>
</evidence>
<evidence type="ECO:0000256" key="28">
    <source>
        <dbReference type="ARBA" id="ARBA00048387"/>
    </source>
</evidence>
<evidence type="ECO:0000313" key="36">
    <source>
        <dbReference type="Proteomes" id="UP000192223"/>
    </source>
</evidence>
<dbReference type="Gene3D" id="3.40.50.720">
    <property type="entry name" value="NAD(P)-binding Rossmann-like Domain"/>
    <property type="match status" value="1"/>
</dbReference>
<reference evidence="37" key="1">
    <citation type="submission" date="2025-08" db="UniProtKB">
        <authorList>
            <consortium name="RefSeq"/>
        </authorList>
    </citation>
    <scope>IDENTIFICATION</scope>
    <source>
        <tissue evidence="37">Entire body</tissue>
    </source>
</reference>
<comment type="catalytic activity">
    <reaction evidence="23">
        <text>leukotriene B4 + NADP(+) = 12-oxo-leukotriene B4 + NADPH + H(+)</text>
        <dbReference type="Rhea" id="RHEA:50608"/>
        <dbReference type="ChEBI" id="CHEBI:15378"/>
        <dbReference type="ChEBI" id="CHEBI:57461"/>
        <dbReference type="ChEBI" id="CHEBI:57783"/>
        <dbReference type="ChEBI" id="CHEBI:58349"/>
        <dbReference type="ChEBI" id="CHEBI:133309"/>
    </reaction>
    <physiologicalReaction direction="left-to-right" evidence="23">
        <dbReference type="Rhea" id="RHEA:50609"/>
    </physiologicalReaction>
</comment>
<comment type="catalytic activity">
    <reaction evidence="22">
        <text>pentan-2-one + NADP(+) = (E)-pent-3-en-2-one + NADPH + H(+)</text>
        <dbReference type="Rhea" id="RHEA:50788"/>
        <dbReference type="ChEBI" id="CHEBI:15378"/>
        <dbReference type="ChEBI" id="CHEBI:16472"/>
        <dbReference type="ChEBI" id="CHEBI:57783"/>
        <dbReference type="ChEBI" id="CHEBI:58349"/>
        <dbReference type="ChEBI" id="CHEBI:145276"/>
    </reaction>
    <physiologicalReaction direction="right-to-left" evidence="22">
        <dbReference type="Rhea" id="RHEA:50790"/>
    </physiologicalReaction>
</comment>
<comment type="catalytic activity">
    <reaction evidence="26">
        <text>nonan-2-one + NADP(+) = (3E)-nonen-2-one + NADPH + H(+)</text>
        <dbReference type="Rhea" id="RHEA:50616"/>
        <dbReference type="ChEBI" id="CHEBI:15378"/>
        <dbReference type="ChEBI" id="CHEBI:57783"/>
        <dbReference type="ChEBI" id="CHEBI:58349"/>
        <dbReference type="ChEBI" id="CHEBI:77927"/>
        <dbReference type="ChEBI" id="CHEBI:133457"/>
    </reaction>
    <physiologicalReaction direction="right-to-left" evidence="26">
        <dbReference type="Rhea" id="RHEA:50618"/>
    </physiologicalReaction>
</comment>
<comment type="catalytic activity">
    <reaction evidence="21">
        <text>decanal + NADP(+) = (2E)-decenal + NADPH + H(+)</text>
        <dbReference type="Rhea" id="RHEA:50612"/>
        <dbReference type="ChEBI" id="CHEBI:15378"/>
        <dbReference type="ChEBI" id="CHEBI:31457"/>
        <dbReference type="ChEBI" id="CHEBI:57783"/>
        <dbReference type="ChEBI" id="CHEBI:58349"/>
        <dbReference type="ChEBI" id="CHEBI:133455"/>
    </reaction>
    <physiologicalReaction direction="right-to-left" evidence="21">
        <dbReference type="Rhea" id="RHEA:50614"/>
    </physiologicalReaction>
</comment>
<comment type="catalytic activity">
    <reaction evidence="30">
        <text>6-trans-leukotriene B4 + NADP(+) = 12-oxo-(5S)-hydroxy-(6E,8E,10E,14Z)-eicosatetraenoate + NADPH + H(+)</text>
        <dbReference type="Rhea" id="RHEA:51204"/>
        <dbReference type="ChEBI" id="CHEBI:15378"/>
        <dbReference type="ChEBI" id="CHEBI:57783"/>
        <dbReference type="ChEBI" id="CHEBI:58349"/>
        <dbReference type="ChEBI" id="CHEBI:90723"/>
        <dbReference type="ChEBI" id="CHEBI:133974"/>
    </reaction>
    <physiologicalReaction direction="left-to-right" evidence="30">
        <dbReference type="Rhea" id="RHEA:51205"/>
    </physiologicalReaction>
</comment>
<keyword evidence="8" id="KW-0644">Prostaglandin metabolism</keyword>
<dbReference type="InterPro" id="IPR014190">
    <property type="entry name" value="PTGR1"/>
</dbReference>
<dbReference type="KEGG" id="apln:108744529"/>
<dbReference type="SMART" id="SM00829">
    <property type="entry name" value="PKS_ER"/>
    <property type="match status" value="1"/>
</dbReference>
<comment type="catalytic activity">
    <reaction evidence="29">
        <text>20-hydroxy-leukotriene B4 + NADP(+) = 12-oxo-20-hydroxy-leukotriene B4 + NADPH + H(+)</text>
        <dbReference type="Rhea" id="RHEA:51208"/>
        <dbReference type="ChEBI" id="CHEBI:15378"/>
        <dbReference type="ChEBI" id="CHEBI:57460"/>
        <dbReference type="ChEBI" id="CHEBI:57783"/>
        <dbReference type="ChEBI" id="CHEBI:58349"/>
        <dbReference type="ChEBI" id="CHEBI:133346"/>
    </reaction>
    <physiologicalReaction direction="left-to-right" evidence="29">
        <dbReference type="Rhea" id="RHEA:51209"/>
    </physiologicalReaction>
</comment>
<keyword evidence="9" id="KW-0597">Phosphoprotein</keyword>